<comment type="function">
    <text evidence="6">Diadenylate cyclase that catalyzes the condensation of 2 ATP molecules into cyclic di-AMP (c-di-AMP). c-di-AMP is a second messenger for intracellular signal transduction involved in the control of important regulatory processes such as osmoregulation.</text>
</comment>
<evidence type="ECO:0000256" key="1">
    <source>
        <dbReference type="ARBA" id="ARBA00000877"/>
    </source>
</evidence>
<dbReference type="GO" id="GO:0030145">
    <property type="term" value="F:manganese ion binding"/>
    <property type="evidence" value="ECO:0007669"/>
    <property type="project" value="UniProtKB-UniRule"/>
</dbReference>
<comment type="caution">
    <text evidence="8">The sequence shown here is derived from an EMBL/GenBank/DDBJ whole genome shotgun (WGS) entry which is preliminary data.</text>
</comment>
<dbReference type="Pfam" id="PF21754">
    <property type="entry name" value="DacZ_A"/>
    <property type="match status" value="1"/>
</dbReference>
<dbReference type="RefSeq" id="WP_276624584.1">
    <property type="nucleotide sequence ID" value="NZ_DUIH01000021.1"/>
</dbReference>
<organism evidence="8 9">
    <name type="scientific">Methermicoccus shengliensis</name>
    <dbReference type="NCBI Taxonomy" id="660064"/>
    <lineage>
        <taxon>Archaea</taxon>
        <taxon>Methanobacteriati</taxon>
        <taxon>Methanobacteriota</taxon>
        <taxon>Stenosarchaea group</taxon>
        <taxon>Methanomicrobia</taxon>
        <taxon>Methanosarcinales</taxon>
        <taxon>Methermicoccaceae</taxon>
        <taxon>Methermicoccus</taxon>
    </lineage>
</organism>
<dbReference type="PANTHER" id="PTHR34185:SF1">
    <property type="entry name" value="DIADENYLATE CYCLASE"/>
    <property type="match status" value="1"/>
</dbReference>
<keyword evidence="6" id="KW-0464">Manganese</keyword>
<evidence type="ECO:0000256" key="6">
    <source>
        <dbReference type="HAMAP-Rule" id="MF_00840"/>
    </source>
</evidence>
<evidence type="ECO:0000259" key="7">
    <source>
        <dbReference type="PROSITE" id="PS51794"/>
    </source>
</evidence>
<dbReference type="Gene3D" id="3.40.1700.10">
    <property type="entry name" value="DNA integrity scanning protein, DisA, N-terminal domain"/>
    <property type="match status" value="1"/>
</dbReference>
<dbReference type="EC" id="2.7.7.85" evidence="6"/>
<reference evidence="8" key="1">
    <citation type="journal article" date="2020" name="bioRxiv">
        <title>A rank-normalized archaeal taxonomy based on genome phylogeny resolves widespread incomplete and uneven classifications.</title>
        <authorList>
            <person name="Rinke C."/>
            <person name="Chuvochina M."/>
            <person name="Mussig A.J."/>
            <person name="Chaumeil P.-A."/>
            <person name="Waite D.W."/>
            <person name="Whitman W.B."/>
            <person name="Parks D.H."/>
            <person name="Hugenholtz P."/>
        </authorList>
    </citation>
    <scope>NUCLEOTIDE SEQUENCE</scope>
    <source>
        <strain evidence="8">UBA12518</strain>
    </source>
</reference>
<evidence type="ECO:0000256" key="4">
    <source>
        <dbReference type="ARBA" id="ARBA00022741"/>
    </source>
</evidence>
<evidence type="ECO:0000256" key="2">
    <source>
        <dbReference type="ARBA" id="ARBA00022679"/>
    </source>
</evidence>
<dbReference type="InterPro" id="IPR048546">
    <property type="entry name" value="DacZ_A"/>
</dbReference>
<feature type="domain" description="DAC" evidence="7">
    <location>
        <begin position="124"/>
        <end position="286"/>
    </location>
</feature>
<keyword evidence="5 6" id="KW-0067">ATP-binding</keyword>
<dbReference type="InterPro" id="IPR036888">
    <property type="entry name" value="DNA_integrity_DisA_N_sf"/>
</dbReference>
<dbReference type="HAMAP" id="MF_00840">
    <property type="entry name" value="DacZ"/>
    <property type="match status" value="1"/>
</dbReference>
<dbReference type="Proteomes" id="UP000600363">
    <property type="component" value="Unassembled WGS sequence"/>
</dbReference>
<evidence type="ECO:0000313" key="8">
    <source>
        <dbReference type="EMBL" id="HIH70122.1"/>
    </source>
</evidence>
<keyword evidence="3 6" id="KW-0548">Nucleotidyltransferase</keyword>
<evidence type="ECO:0000256" key="3">
    <source>
        <dbReference type="ARBA" id="ARBA00022695"/>
    </source>
</evidence>
<dbReference type="AlphaFoldDB" id="A0A832RY87"/>
<dbReference type="GO" id="GO:0004016">
    <property type="term" value="F:adenylate cyclase activity"/>
    <property type="evidence" value="ECO:0007669"/>
    <property type="project" value="UniProtKB-UniRule"/>
</dbReference>
<comment type="cofactor">
    <cofactor evidence="6">
        <name>Mn(2+)</name>
        <dbReference type="ChEBI" id="CHEBI:29035"/>
    </cofactor>
</comment>
<keyword evidence="4 6" id="KW-0547">Nucleotide-binding</keyword>
<evidence type="ECO:0000256" key="5">
    <source>
        <dbReference type="ARBA" id="ARBA00022840"/>
    </source>
</evidence>
<evidence type="ECO:0000313" key="9">
    <source>
        <dbReference type="Proteomes" id="UP000600363"/>
    </source>
</evidence>
<gene>
    <name evidence="6" type="primary">dacZ</name>
    <name evidence="8" type="ORF">HA299_05885</name>
</gene>
<dbReference type="EMBL" id="DUIH01000021">
    <property type="protein sequence ID" value="HIH70122.1"/>
    <property type="molecule type" value="Genomic_DNA"/>
</dbReference>
<comment type="catalytic activity">
    <reaction evidence="1 6">
        <text>2 ATP = 3',3'-c-di-AMP + 2 diphosphate</text>
        <dbReference type="Rhea" id="RHEA:35655"/>
        <dbReference type="ChEBI" id="CHEBI:30616"/>
        <dbReference type="ChEBI" id="CHEBI:33019"/>
        <dbReference type="ChEBI" id="CHEBI:71500"/>
        <dbReference type="EC" id="2.7.7.85"/>
    </reaction>
</comment>
<protein>
    <recommendedName>
        <fullName evidence="6">Diadenylate cyclase</fullName>
        <shortName evidence="6">DAC</shortName>
        <ecNumber evidence="6">2.7.7.85</ecNumber>
    </recommendedName>
    <alternativeName>
        <fullName evidence="6">Cyclic-di-AMP synthase</fullName>
        <shortName evidence="6">c-di-AMP synthase</shortName>
    </alternativeName>
</protein>
<dbReference type="PANTHER" id="PTHR34185">
    <property type="entry name" value="DIADENYLATE CYCLASE"/>
    <property type="match status" value="1"/>
</dbReference>
<dbReference type="InterPro" id="IPR014499">
    <property type="entry name" value="DAC_DacZ"/>
</dbReference>
<sequence>MDRKEAVYRAAVELAESVSACAILLLTEVPVDTAPTSVPVLICSEGGGLSPEHQLSRRPSIDRCGNSLMDVARDDVLAMGRSAMSAVSTVADVAALIGAIEEGLVVGIMATHSSEAIVLYDLSESAILRALEECTERVGRDVLRSAINFAITLGYEGREGKRVGTMLVIGDSEEVLRRSHQLILNPFEGHPEQERTITNPKNWETLKEFAQLDGAFILDERGVALAAGRYLDVDARSVTVAKGFGGRHVSAAAITRDTNAIAVVLSESAGRVRVFKDGHMIIEIPPKKIEKCGQVRV</sequence>
<proteinExistence type="inferred from homology"/>
<dbReference type="SUPFAM" id="SSF143597">
    <property type="entry name" value="YojJ-like"/>
    <property type="match status" value="1"/>
</dbReference>
<accession>A0A832RY87</accession>
<dbReference type="Pfam" id="PF02457">
    <property type="entry name" value="DAC"/>
    <property type="match status" value="1"/>
</dbReference>
<dbReference type="PROSITE" id="PS51794">
    <property type="entry name" value="DAC"/>
    <property type="match status" value="1"/>
</dbReference>
<dbReference type="InterPro" id="IPR003390">
    <property type="entry name" value="DNA_integrity_scan_DisA_N"/>
</dbReference>
<comment type="similarity">
    <text evidence="6">Belongs to the adenylate cyclase family. DacZ subfamily.</text>
</comment>
<name>A0A832RY87_9EURY</name>
<dbReference type="GO" id="GO:0005524">
    <property type="term" value="F:ATP binding"/>
    <property type="evidence" value="ECO:0007669"/>
    <property type="project" value="UniProtKB-UniRule"/>
</dbReference>
<dbReference type="GO" id="GO:0106408">
    <property type="term" value="F:diadenylate cyclase activity"/>
    <property type="evidence" value="ECO:0007669"/>
    <property type="project" value="UniProtKB-EC"/>
</dbReference>
<keyword evidence="2 6" id="KW-0808">Transferase</keyword>
<dbReference type="InterPro" id="IPR050338">
    <property type="entry name" value="DisA"/>
</dbReference>